<accession>A0ABV9KY52</accession>
<protein>
    <submittedName>
        <fullName evidence="2">Uncharacterized protein</fullName>
    </submittedName>
</protein>
<organism evidence="2 3">
    <name type="scientific">Dysgonomonas termitidis</name>
    <dbReference type="NCBI Taxonomy" id="1516126"/>
    <lineage>
        <taxon>Bacteria</taxon>
        <taxon>Pseudomonadati</taxon>
        <taxon>Bacteroidota</taxon>
        <taxon>Bacteroidia</taxon>
        <taxon>Bacteroidales</taxon>
        <taxon>Dysgonomonadaceae</taxon>
        <taxon>Dysgonomonas</taxon>
    </lineage>
</organism>
<feature type="compositionally biased region" description="Basic residues" evidence="1">
    <location>
        <begin position="41"/>
        <end position="52"/>
    </location>
</feature>
<evidence type="ECO:0000256" key="1">
    <source>
        <dbReference type="SAM" id="MobiDB-lite"/>
    </source>
</evidence>
<reference evidence="3" key="1">
    <citation type="journal article" date="2019" name="Int. J. Syst. Evol. Microbiol.">
        <title>The Global Catalogue of Microorganisms (GCM) 10K type strain sequencing project: providing services to taxonomists for standard genome sequencing and annotation.</title>
        <authorList>
            <consortium name="The Broad Institute Genomics Platform"/>
            <consortium name="The Broad Institute Genome Sequencing Center for Infectious Disease"/>
            <person name="Wu L."/>
            <person name="Ma J."/>
        </authorList>
    </citation>
    <scope>NUCLEOTIDE SEQUENCE [LARGE SCALE GENOMIC DNA]</scope>
    <source>
        <strain evidence="3">CCUG 66188</strain>
    </source>
</reference>
<proteinExistence type="predicted"/>
<evidence type="ECO:0000313" key="2">
    <source>
        <dbReference type="EMBL" id="MFC4674744.1"/>
    </source>
</evidence>
<name>A0ABV9KY52_9BACT</name>
<dbReference type="RefSeq" id="WP_379997338.1">
    <property type="nucleotide sequence ID" value="NZ_JBHSGN010000079.1"/>
</dbReference>
<feature type="region of interest" description="Disordered" evidence="1">
    <location>
        <begin position="37"/>
        <end position="65"/>
    </location>
</feature>
<comment type="caution">
    <text evidence="2">The sequence shown here is derived from an EMBL/GenBank/DDBJ whole genome shotgun (WGS) entry which is preliminary data.</text>
</comment>
<dbReference type="EMBL" id="JBHSGN010000079">
    <property type="protein sequence ID" value="MFC4674744.1"/>
    <property type="molecule type" value="Genomic_DNA"/>
</dbReference>
<evidence type="ECO:0000313" key="3">
    <source>
        <dbReference type="Proteomes" id="UP001596023"/>
    </source>
</evidence>
<sequence length="65" mass="7550">MAKYEAKTDGRNIGNLYCGNHEVPSEKRTYRKGDERAGFFPRRKGGHKKKKSMTTEKKSVRSVRF</sequence>
<keyword evidence="3" id="KW-1185">Reference proteome</keyword>
<dbReference type="Proteomes" id="UP001596023">
    <property type="component" value="Unassembled WGS sequence"/>
</dbReference>
<gene>
    <name evidence="2" type="ORF">ACFO6W_13660</name>
</gene>